<reference evidence="4 5" key="1">
    <citation type="submission" date="2010-05" db="EMBL/GenBank/DDBJ databases">
        <title>The Genome Sequence of Thecamonas trahens ATCC 50062.</title>
        <authorList>
            <consortium name="The Broad Institute Genome Sequencing Platform"/>
            <person name="Russ C."/>
            <person name="Cuomo C."/>
            <person name="Shea T."/>
            <person name="Young S.K."/>
            <person name="Zeng Q."/>
            <person name="Koehrsen M."/>
            <person name="Haas B."/>
            <person name="Borodovsky M."/>
            <person name="Guigo R."/>
            <person name="Alvarado L."/>
            <person name="Berlin A."/>
            <person name="Bochicchio J."/>
            <person name="Borenstein D."/>
            <person name="Chapman S."/>
            <person name="Chen Z."/>
            <person name="Freedman E."/>
            <person name="Gellesch M."/>
            <person name="Goldberg J."/>
            <person name="Griggs A."/>
            <person name="Gujja S."/>
            <person name="Heilman E."/>
            <person name="Heiman D."/>
            <person name="Hepburn T."/>
            <person name="Howarth C."/>
            <person name="Jen D."/>
            <person name="Larson L."/>
            <person name="Mehta T."/>
            <person name="Park D."/>
            <person name="Pearson M."/>
            <person name="Roberts A."/>
            <person name="Saif S."/>
            <person name="Shenoy N."/>
            <person name="Sisk P."/>
            <person name="Stolte C."/>
            <person name="Sykes S."/>
            <person name="Thomson T."/>
            <person name="Walk T."/>
            <person name="White J."/>
            <person name="Yandava C."/>
            <person name="Burger G."/>
            <person name="Gray M.W."/>
            <person name="Holland P.W.H."/>
            <person name="King N."/>
            <person name="Lang F.B.F."/>
            <person name="Roger A.J."/>
            <person name="Ruiz-Trillo I."/>
            <person name="Lander E."/>
            <person name="Nusbaum C."/>
        </authorList>
    </citation>
    <scope>NUCLEOTIDE SEQUENCE [LARGE SCALE GENOMIC DNA]</scope>
    <source>
        <strain evidence="4 5">ATCC 50062</strain>
    </source>
</reference>
<feature type="compositionally biased region" description="Pro residues" evidence="1">
    <location>
        <begin position="44"/>
        <end position="59"/>
    </location>
</feature>
<dbReference type="GeneID" id="25566568"/>
<gene>
    <name evidence="4" type="ORF">AMSG_07706</name>
</gene>
<evidence type="ECO:0000259" key="3">
    <source>
        <dbReference type="PROSITE" id="PS50020"/>
    </source>
</evidence>
<keyword evidence="2" id="KW-0472">Membrane</keyword>
<sequence length="174" mass="19114">MGRVMFDSHLLPPHAPLSTPKHAAANRGAASSTRSQPQTTLMSSPPPPPPPQSRPPPPVFSGQGKVVIIVVGAVVGLALVVMAVGLVLCLRVRSGRRGYDELAGRIDEASREAPTRHNPLDWPPSTTPYTKFDADFRPLPKFWRMGTDPASGKPFYFQRQTRVRSKRRPKSVYK</sequence>
<feature type="transmembrane region" description="Helical" evidence="2">
    <location>
        <begin position="66"/>
        <end position="90"/>
    </location>
</feature>
<evidence type="ECO:0000256" key="1">
    <source>
        <dbReference type="SAM" id="MobiDB-lite"/>
    </source>
</evidence>
<dbReference type="InterPro" id="IPR001202">
    <property type="entry name" value="WW_dom"/>
</dbReference>
<dbReference type="PROSITE" id="PS50020">
    <property type="entry name" value="WW_DOMAIN_2"/>
    <property type="match status" value="1"/>
</dbReference>
<organism evidence="4 5">
    <name type="scientific">Thecamonas trahens ATCC 50062</name>
    <dbReference type="NCBI Taxonomy" id="461836"/>
    <lineage>
        <taxon>Eukaryota</taxon>
        <taxon>Apusozoa</taxon>
        <taxon>Apusomonadida</taxon>
        <taxon>Apusomonadidae</taxon>
        <taxon>Thecamonas</taxon>
    </lineage>
</organism>
<proteinExistence type="predicted"/>
<accession>A0A0L0DH26</accession>
<evidence type="ECO:0000313" key="5">
    <source>
        <dbReference type="Proteomes" id="UP000054408"/>
    </source>
</evidence>
<evidence type="ECO:0000313" key="4">
    <source>
        <dbReference type="EMBL" id="KNC51644.1"/>
    </source>
</evidence>
<dbReference type="RefSeq" id="XP_013755784.1">
    <property type="nucleotide sequence ID" value="XM_013900330.1"/>
</dbReference>
<dbReference type="Proteomes" id="UP000054408">
    <property type="component" value="Unassembled WGS sequence"/>
</dbReference>
<dbReference type="AlphaFoldDB" id="A0A0L0DH26"/>
<dbReference type="EMBL" id="GL349469">
    <property type="protein sequence ID" value="KNC51644.1"/>
    <property type="molecule type" value="Genomic_DNA"/>
</dbReference>
<feature type="domain" description="WW" evidence="3">
    <location>
        <begin position="137"/>
        <end position="171"/>
    </location>
</feature>
<protein>
    <recommendedName>
        <fullName evidence="3">WW domain-containing protein</fullName>
    </recommendedName>
</protein>
<evidence type="ECO:0000256" key="2">
    <source>
        <dbReference type="SAM" id="Phobius"/>
    </source>
</evidence>
<keyword evidence="2" id="KW-0812">Transmembrane</keyword>
<keyword evidence="5" id="KW-1185">Reference proteome</keyword>
<name>A0A0L0DH26_THETB</name>
<keyword evidence="2" id="KW-1133">Transmembrane helix</keyword>
<feature type="region of interest" description="Disordered" evidence="1">
    <location>
        <begin position="1"/>
        <end position="59"/>
    </location>
</feature>
<feature type="compositionally biased region" description="Polar residues" evidence="1">
    <location>
        <begin position="29"/>
        <end position="42"/>
    </location>
</feature>